<gene>
    <name evidence="2" type="ORF">ACFSX3_03650</name>
</gene>
<keyword evidence="3" id="KW-1185">Reference proteome</keyword>
<dbReference type="Gene3D" id="3.30.457.10">
    <property type="entry name" value="Copper amine oxidase-like, N-terminal domain"/>
    <property type="match status" value="1"/>
</dbReference>
<dbReference type="InterPro" id="IPR011330">
    <property type="entry name" value="Glyco_hydro/deAcase_b/a-brl"/>
</dbReference>
<dbReference type="PANTHER" id="PTHR10587">
    <property type="entry name" value="GLYCOSYL TRANSFERASE-RELATED"/>
    <property type="match status" value="1"/>
</dbReference>
<accession>A0ABW5F565</accession>
<dbReference type="RefSeq" id="WP_379258063.1">
    <property type="nucleotide sequence ID" value="NZ_JBHSVQ010000001.1"/>
</dbReference>
<sequence length="475" mass="51033">MKDNLENPIRRIMICGLLVIAVVLSLGVSAYGGQGNSSGSRSKYSLQAEAGSTLTLLSKNNPPAVPVQDLPPAVVRMTTAESRQPHISGGASAPKAGVEHPAPAIHQVSAAAGKAAPAAGQRKEKVVYLTFDDGPSAVTPKVLTILQEQGIKATFFVLGDQAASRPELINAIWEQGHAIGNHTYNHNYHDLYSGFTEFWRQIKMAEETVREITGVRPQLVRAPGGTFGHFDSTYFNLLKQAGYGVMDWTVDSGDSRRRGVPAAEIVQASVADLTSSSVVLLLHDGSGHEQSAKALPAIIERYRAAGYEFGVLNAQSDPVQFRVSSKAAALQRGKPSQEWISANIAPNAELFAPGKALALEIGRMEIKLKPGEYRLQDGQYYVPLRATVERLGGRVGWNAATRSAAVSWNGRSMTLDSEKQEVGIHWPDGTAEYKAAQVQLQGSSLWVPLRTLLEAAGHPGAEAFVNVEERRVTAA</sequence>
<reference evidence="3" key="1">
    <citation type="journal article" date="2019" name="Int. J. Syst. Evol. Microbiol.">
        <title>The Global Catalogue of Microorganisms (GCM) 10K type strain sequencing project: providing services to taxonomists for standard genome sequencing and annotation.</title>
        <authorList>
            <consortium name="The Broad Institute Genomics Platform"/>
            <consortium name="The Broad Institute Genome Sequencing Center for Infectious Disease"/>
            <person name="Wu L."/>
            <person name="Ma J."/>
        </authorList>
    </citation>
    <scope>NUCLEOTIDE SEQUENCE [LARGE SCALE GENOMIC DNA]</scope>
    <source>
        <strain evidence="3">CCM 8725</strain>
    </source>
</reference>
<dbReference type="PROSITE" id="PS51677">
    <property type="entry name" value="NODB"/>
    <property type="match status" value="1"/>
</dbReference>
<dbReference type="Pfam" id="PF07833">
    <property type="entry name" value="Cu_amine_oxidN1"/>
    <property type="match status" value="1"/>
</dbReference>
<dbReference type="EMBL" id="JBHUKY010000010">
    <property type="protein sequence ID" value="MFD2408947.1"/>
    <property type="molecule type" value="Genomic_DNA"/>
</dbReference>
<organism evidence="2 3">
    <name type="scientific">Paenibacillus rhizoplanae</name>
    <dbReference type="NCBI Taxonomy" id="1917181"/>
    <lineage>
        <taxon>Bacteria</taxon>
        <taxon>Bacillati</taxon>
        <taxon>Bacillota</taxon>
        <taxon>Bacilli</taxon>
        <taxon>Bacillales</taxon>
        <taxon>Paenibacillaceae</taxon>
        <taxon>Paenibacillus</taxon>
    </lineage>
</organism>
<dbReference type="InterPro" id="IPR012854">
    <property type="entry name" value="Cu_amine_oxidase-like_N"/>
</dbReference>
<dbReference type="SUPFAM" id="SSF55383">
    <property type="entry name" value="Copper amine oxidase, domain N"/>
    <property type="match status" value="1"/>
</dbReference>
<evidence type="ECO:0000259" key="1">
    <source>
        <dbReference type="PROSITE" id="PS51677"/>
    </source>
</evidence>
<dbReference type="InterPro" id="IPR050248">
    <property type="entry name" value="Polysacc_deacetylase_ArnD"/>
</dbReference>
<dbReference type="SUPFAM" id="SSF88713">
    <property type="entry name" value="Glycoside hydrolase/deacetylase"/>
    <property type="match status" value="1"/>
</dbReference>
<dbReference type="PANTHER" id="PTHR10587:SF125">
    <property type="entry name" value="POLYSACCHARIDE DEACETYLASE YHEN-RELATED"/>
    <property type="match status" value="1"/>
</dbReference>
<dbReference type="Gene3D" id="3.20.20.370">
    <property type="entry name" value="Glycoside hydrolase/deacetylase"/>
    <property type="match status" value="1"/>
</dbReference>
<feature type="domain" description="NodB homology" evidence="1">
    <location>
        <begin position="125"/>
        <end position="310"/>
    </location>
</feature>
<dbReference type="CDD" id="cd10944">
    <property type="entry name" value="CE4_SmPgdA_like"/>
    <property type="match status" value="1"/>
</dbReference>
<evidence type="ECO:0000313" key="3">
    <source>
        <dbReference type="Proteomes" id="UP001597448"/>
    </source>
</evidence>
<dbReference type="Proteomes" id="UP001597448">
    <property type="component" value="Unassembled WGS sequence"/>
</dbReference>
<evidence type="ECO:0000313" key="2">
    <source>
        <dbReference type="EMBL" id="MFD2408947.1"/>
    </source>
</evidence>
<dbReference type="InterPro" id="IPR036582">
    <property type="entry name" value="Mao_N_sf"/>
</dbReference>
<dbReference type="InterPro" id="IPR002509">
    <property type="entry name" value="NODB_dom"/>
</dbReference>
<name>A0ABW5F565_9BACL</name>
<comment type="caution">
    <text evidence="2">The sequence shown here is derived from an EMBL/GenBank/DDBJ whole genome shotgun (WGS) entry which is preliminary data.</text>
</comment>
<dbReference type="Pfam" id="PF01522">
    <property type="entry name" value="Polysacc_deac_1"/>
    <property type="match status" value="1"/>
</dbReference>
<proteinExistence type="predicted"/>
<protein>
    <submittedName>
        <fullName evidence="2">Polysaccharide deacetylase family protein</fullName>
    </submittedName>
</protein>